<dbReference type="GO" id="GO:0016491">
    <property type="term" value="F:oxidoreductase activity"/>
    <property type="evidence" value="ECO:0007669"/>
    <property type="project" value="UniProtKB-KW"/>
</dbReference>
<comment type="caution">
    <text evidence="2">The sequence shown here is derived from an EMBL/GenBank/DDBJ whole genome shotgun (WGS) entry which is preliminary data.</text>
</comment>
<evidence type="ECO:0000256" key="1">
    <source>
        <dbReference type="ARBA" id="ARBA00023002"/>
    </source>
</evidence>
<dbReference type="RefSeq" id="WP_006974369.1">
    <property type="nucleotide sequence ID" value="NZ_ABCS01000064.1"/>
</dbReference>
<gene>
    <name evidence="2" type="ORF">PPSIR1_00972</name>
</gene>
<name>A6GCC8_9BACT</name>
<organism evidence="2 3">
    <name type="scientific">Plesiocystis pacifica SIR-1</name>
    <dbReference type="NCBI Taxonomy" id="391625"/>
    <lineage>
        <taxon>Bacteria</taxon>
        <taxon>Pseudomonadati</taxon>
        <taxon>Myxococcota</taxon>
        <taxon>Polyangia</taxon>
        <taxon>Nannocystales</taxon>
        <taxon>Nannocystaceae</taxon>
        <taxon>Plesiocystis</taxon>
    </lineage>
</organism>
<dbReference type="EMBL" id="ABCS01000064">
    <property type="protein sequence ID" value="EDM76487.1"/>
    <property type="molecule type" value="Genomic_DNA"/>
</dbReference>
<proteinExistence type="predicted"/>
<protein>
    <submittedName>
        <fullName evidence="2">Putative orphan protein</fullName>
    </submittedName>
</protein>
<evidence type="ECO:0000313" key="3">
    <source>
        <dbReference type="Proteomes" id="UP000005801"/>
    </source>
</evidence>
<dbReference type="InterPro" id="IPR029041">
    <property type="entry name" value="FAD-linked_oxidoreductase-like"/>
</dbReference>
<dbReference type="OrthoDB" id="4367389at2"/>
<dbReference type="Proteomes" id="UP000005801">
    <property type="component" value="Unassembled WGS sequence"/>
</dbReference>
<reference evidence="2 3" key="1">
    <citation type="submission" date="2007-06" db="EMBL/GenBank/DDBJ databases">
        <authorList>
            <person name="Shimkets L."/>
            <person name="Ferriera S."/>
            <person name="Johnson J."/>
            <person name="Kravitz S."/>
            <person name="Beeson K."/>
            <person name="Sutton G."/>
            <person name="Rogers Y.-H."/>
            <person name="Friedman R."/>
            <person name="Frazier M."/>
            <person name="Venter J.C."/>
        </authorList>
    </citation>
    <scope>NUCLEOTIDE SEQUENCE [LARGE SCALE GENOMIC DNA]</scope>
    <source>
        <strain evidence="2 3">SIR-1</strain>
    </source>
</reference>
<dbReference type="SUPFAM" id="SSF51730">
    <property type="entry name" value="FAD-linked oxidoreductase"/>
    <property type="match status" value="1"/>
</dbReference>
<accession>A6GCC8</accession>
<dbReference type="STRING" id="391625.PPSIR1_00972"/>
<evidence type="ECO:0000313" key="2">
    <source>
        <dbReference type="EMBL" id="EDM76487.1"/>
    </source>
</evidence>
<dbReference type="eggNOG" id="COG0685">
    <property type="taxonomic scope" value="Bacteria"/>
</dbReference>
<dbReference type="AlphaFoldDB" id="A6GCC8"/>
<sequence>MAAPSAWSVPQLTYGITPPKVSMAEPRRRSVAAAQSERIRSLPVDALVVYDLQDESSRTDVERPFPFMRAIDPLDYALDYLEVPQPKVVYRSVSGHDAASLGAWLERLRSAGGATVLVGAPSRSQSVSLRLSDAYAVHEARSPDLPLGGVLIAERHAARGNEDQRCLRKVERGCSFFISQAVYSVIASKNLLSDLVYRCQDEGREVPPILLTLTPCGSKKTLDFLAWLGVEVPRWLQNELAHAKDILSTSIETSVAAFEELHDFAAQKGIRLGCNVESVSIRRAEIDASVELVERVAKILGR</sequence>
<dbReference type="Gene3D" id="3.20.20.220">
    <property type="match status" value="1"/>
</dbReference>
<keyword evidence="3" id="KW-1185">Reference proteome</keyword>
<keyword evidence="1" id="KW-0560">Oxidoreductase</keyword>